<keyword evidence="12 15" id="KW-0648">Protein biosynthesis</keyword>
<dbReference type="Gene3D" id="3.30.930.10">
    <property type="entry name" value="Bira Bifunctional Protein, Domain 2"/>
    <property type="match status" value="1"/>
</dbReference>
<dbReference type="SMART" id="SM00896">
    <property type="entry name" value="FDX-ACB"/>
    <property type="match status" value="1"/>
</dbReference>
<feature type="binding site" evidence="15">
    <location>
        <position position="459"/>
    </location>
    <ligand>
        <name>Mg(2+)</name>
        <dbReference type="ChEBI" id="CHEBI:18420"/>
        <note>shared with alpha subunit</note>
    </ligand>
</feature>
<dbReference type="InterPro" id="IPR005121">
    <property type="entry name" value="Fdx_antiC-bd"/>
</dbReference>
<dbReference type="Gene3D" id="3.30.56.10">
    <property type="match status" value="2"/>
</dbReference>
<comment type="subcellular location">
    <subcellularLocation>
        <location evidence="1 15">Cytoplasm</location>
    </subcellularLocation>
</comment>
<dbReference type="InterPro" id="IPR002547">
    <property type="entry name" value="tRNA-bd_dom"/>
</dbReference>
<keyword evidence="10 15" id="KW-0460">Magnesium</keyword>
<evidence type="ECO:0000256" key="9">
    <source>
        <dbReference type="ARBA" id="ARBA00022840"/>
    </source>
</evidence>
<evidence type="ECO:0000259" key="17">
    <source>
        <dbReference type="PROSITE" id="PS50886"/>
    </source>
</evidence>
<dbReference type="InterPro" id="IPR004532">
    <property type="entry name" value="Phe-tRNA-ligase_IIc_bsu_bact"/>
</dbReference>
<evidence type="ECO:0000256" key="4">
    <source>
        <dbReference type="ARBA" id="ARBA00022490"/>
    </source>
</evidence>
<dbReference type="Gene3D" id="2.40.50.140">
    <property type="entry name" value="Nucleic acid-binding proteins"/>
    <property type="match status" value="1"/>
</dbReference>
<evidence type="ECO:0000256" key="15">
    <source>
        <dbReference type="HAMAP-Rule" id="MF_00283"/>
    </source>
</evidence>
<dbReference type="Pfam" id="PF03483">
    <property type="entry name" value="B3_4"/>
    <property type="match status" value="1"/>
</dbReference>
<dbReference type="SUPFAM" id="SSF54991">
    <property type="entry name" value="Anticodon-binding domain of PheRS"/>
    <property type="match status" value="1"/>
</dbReference>
<evidence type="ECO:0000256" key="13">
    <source>
        <dbReference type="ARBA" id="ARBA00023146"/>
    </source>
</evidence>
<dbReference type="Gene3D" id="3.30.70.380">
    <property type="entry name" value="Ferrodoxin-fold anticodon-binding domain"/>
    <property type="match status" value="1"/>
</dbReference>
<dbReference type="GO" id="GO:0006432">
    <property type="term" value="P:phenylalanyl-tRNA aminoacylation"/>
    <property type="evidence" value="ECO:0007669"/>
    <property type="project" value="UniProtKB-UniRule"/>
</dbReference>
<evidence type="ECO:0000256" key="6">
    <source>
        <dbReference type="ARBA" id="ARBA00022598"/>
    </source>
</evidence>
<accession>A0A7H1AZF7</accession>
<protein>
    <recommendedName>
        <fullName evidence="15">Phenylalanine--tRNA ligase beta subunit</fullName>
        <ecNumber evidence="15">6.1.1.20</ecNumber>
    </recommendedName>
    <alternativeName>
        <fullName evidence="15">Phenylalanyl-tRNA synthetase beta subunit</fullName>
        <shortName evidence="15">PheRS</shortName>
    </alternativeName>
</protein>
<evidence type="ECO:0000259" key="18">
    <source>
        <dbReference type="PROSITE" id="PS51447"/>
    </source>
</evidence>
<dbReference type="NCBIfam" id="TIGR00472">
    <property type="entry name" value="pheT_bact"/>
    <property type="match status" value="1"/>
</dbReference>
<reference evidence="20 21" key="1">
    <citation type="submission" date="2020-09" db="EMBL/GenBank/DDBJ databases">
        <title>Genome sequence of the banana aphid, Pentalonia nigronervosa Coquerel (Hemiptera: Aphididae) and its symbionts.</title>
        <authorList>
            <person name="Mathers T.C."/>
            <person name="Mugford S.T."/>
            <person name="Hogenhout S.A."/>
            <person name="Tripathi L."/>
        </authorList>
    </citation>
    <scope>NUCLEOTIDE SEQUENCE [LARGE SCALE GENOMIC DNA]</scope>
    <source>
        <strain evidence="20">Ba4</strain>
    </source>
</reference>
<evidence type="ECO:0000256" key="7">
    <source>
        <dbReference type="ARBA" id="ARBA00022723"/>
    </source>
</evidence>
<dbReference type="SUPFAM" id="SSF46955">
    <property type="entry name" value="Putative DNA-binding domain"/>
    <property type="match status" value="1"/>
</dbReference>
<feature type="domain" description="FDX-ACB" evidence="18">
    <location>
        <begin position="702"/>
        <end position="795"/>
    </location>
</feature>
<evidence type="ECO:0000256" key="5">
    <source>
        <dbReference type="ARBA" id="ARBA00022555"/>
    </source>
</evidence>
<dbReference type="Pfam" id="PF01588">
    <property type="entry name" value="tRNA_bind"/>
    <property type="match status" value="1"/>
</dbReference>
<dbReference type="PROSITE" id="PS51483">
    <property type="entry name" value="B5"/>
    <property type="match status" value="1"/>
</dbReference>
<comment type="similarity">
    <text evidence="2 15">Belongs to the phenylalanyl-tRNA synthetase beta subunit family. Type 1 subfamily.</text>
</comment>
<feature type="binding site" evidence="15">
    <location>
        <position position="453"/>
    </location>
    <ligand>
        <name>Mg(2+)</name>
        <dbReference type="ChEBI" id="CHEBI:18420"/>
        <note>shared with alpha subunit</note>
    </ligand>
</feature>
<feature type="domain" description="TRNA-binding" evidence="17">
    <location>
        <begin position="39"/>
        <end position="148"/>
    </location>
</feature>
<dbReference type="EC" id="6.1.1.20" evidence="15"/>
<keyword evidence="9 15" id="KW-0067">ATP-binding</keyword>
<dbReference type="InterPro" id="IPR036690">
    <property type="entry name" value="Fdx_antiC-bd_sf"/>
</dbReference>
<dbReference type="SUPFAM" id="SSF55681">
    <property type="entry name" value="Class II aaRS and biotin synthetases"/>
    <property type="match status" value="1"/>
</dbReference>
<dbReference type="SUPFAM" id="SSF50249">
    <property type="entry name" value="Nucleic acid-binding proteins"/>
    <property type="match status" value="1"/>
</dbReference>
<dbReference type="InterPro" id="IPR020825">
    <property type="entry name" value="Phe-tRNA_synthase-like_B3/B4"/>
</dbReference>
<evidence type="ECO:0000256" key="2">
    <source>
        <dbReference type="ARBA" id="ARBA00008653"/>
    </source>
</evidence>
<dbReference type="InterPro" id="IPR012340">
    <property type="entry name" value="NA-bd_OB-fold"/>
</dbReference>
<dbReference type="SUPFAM" id="SSF56037">
    <property type="entry name" value="PheT/TilS domain"/>
    <property type="match status" value="1"/>
</dbReference>
<dbReference type="GO" id="GO:0005524">
    <property type="term" value="F:ATP binding"/>
    <property type="evidence" value="ECO:0007669"/>
    <property type="project" value="UniProtKB-UniRule"/>
</dbReference>
<dbReference type="Pfam" id="PF03484">
    <property type="entry name" value="B5"/>
    <property type="match status" value="1"/>
</dbReference>
<keyword evidence="5 16" id="KW-0820">tRNA-binding</keyword>
<dbReference type="InterPro" id="IPR045864">
    <property type="entry name" value="aa-tRNA-synth_II/BPL/LPL"/>
</dbReference>
<dbReference type="InterPro" id="IPR045060">
    <property type="entry name" value="Phe-tRNA-ligase_IIc_bsu"/>
</dbReference>
<feature type="binding site" evidence="15">
    <location>
        <position position="463"/>
    </location>
    <ligand>
        <name>Mg(2+)</name>
        <dbReference type="ChEBI" id="CHEBI:18420"/>
        <note>shared with alpha subunit</note>
    </ligand>
</feature>
<evidence type="ECO:0000256" key="12">
    <source>
        <dbReference type="ARBA" id="ARBA00022917"/>
    </source>
</evidence>
<comment type="subunit">
    <text evidence="3 15">Tetramer of two alpha and two beta subunits.</text>
</comment>
<dbReference type="GO" id="GO:0000287">
    <property type="term" value="F:magnesium ion binding"/>
    <property type="evidence" value="ECO:0007669"/>
    <property type="project" value="UniProtKB-UniRule"/>
</dbReference>
<dbReference type="Proteomes" id="UP000516346">
    <property type="component" value="Chromosome"/>
</dbReference>
<evidence type="ECO:0000256" key="8">
    <source>
        <dbReference type="ARBA" id="ARBA00022741"/>
    </source>
</evidence>
<keyword evidence="11 16" id="KW-0694">RNA-binding</keyword>
<dbReference type="Gene3D" id="3.50.40.10">
    <property type="entry name" value="Phenylalanyl-trna Synthetase, Chain B, domain 3"/>
    <property type="match status" value="1"/>
</dbReference>
<dbReference type="InterPro" id="IPR033714">
    <property type="entry name" value="tRNA_bind_bactPheRS"/>
</dbReference>
<dbReference type="InterPro" id="IPR041616">
    <property type="entry name" value="PheRS_beta_core"/>
</dbReference>
<dbReference type="GO" id="GO:0000049">
    <property type="term" value="F:tRNA binding"/>
    <property type="evidence" value="ECO:0007669"/>
    <property type="project" value="UniProtKB-UniRule"/>
</dbReference>
<evidence type="ECO:0000313" key="21">
    <source>
        <dbReference type="Proteomes" id="UP000516346"/>
    </source>
</evidence>
<evidence type="ECO:0000256" key="14">
    <source>
        <dbReference type="ARBA" id="ARBA00049255"/>
    </source>
</evidence>
<dbReference type="InterPro" id="IPR005147">
    <property type="entry name" value="tRNA_synthase_B5-dom"/>
</dbReference>
<keyword evidence="6 15" id="KW-0436">Ligase</keyword>
<keyword evidence="4 15" id="KW-0963">Cytoplasm</keyword>
<sequence length="796" mass="90895">MKFSENWLREWISLDLDSTTLKEQITNSGIEVESISKFDPIFHNVLIGKVIACHDHFKFSYLRIAKVDIGREKILSILCAASNCRVGIKVAVAIPGAILPRKKTVKIQEIYGIWSEGMLCSFFDLGLFFYTNSIIEFDKNVIVGDDVNNCLLLKDNVIKINTISNRPDSLSILGLSRNLAAINNFKLPSLKKKLVHVLIDKQFFIDVKATTKCINCFGRLIQDVNINVETPFWMQKKLFLCDMLSDNVIKNIINYVLVELGQPLNVLNADNINDAIIVRMANQQENVLLKDNIKLLLNENILVLSDRDKILCIPGNLNTAISEINKKTKNIFLNSCLIQQKAIFDIISLVNSNKYLEYYRCGIDSSLQKYAIEYATDLILKVCGGQAGPISQNINSSKKHVVHKIKLYFQNVSKKSGLFIKKSIILNILSNLNYIVTEEIEYLYVIPPSWRFDILIEEDVIGDILRIYGYNNVSPSALSNNYYFLENRQSMDSLLCKLSSVLINKGYYEIITYGFVDSHQQDIIFPDKKGLLILNPISTDLSSMRLSLWPGLIKTIVYNKNHKQDSFRLFETGLCFSIDKNAPLGIQQKMFLGIAISGNLLKKNWYLKERKMDFYDLKGDVECVLESICCLEDITFQRASVSGLHPNQSALIYFKNHCIGKIGAIDPRLETRLGVHSATFLFEMSLNCFLHDKIFPQIKNFSKFPMSYRDIAFLVSDDIAIADIIAECKRHFINKKVDINLFDVYSCTEFDVGKKSVGINFVFQDDEKTLQDDEINFMVDNCVEVLIKKFQIILRK</sequence>
<dbReference type="AlphaFoldDB" id="A0A7H1AZF7"/>
<dbReference type="PANTHER" id="PTHR10947:SF0">
    <property type="entry name" value="PHENYLALANINE--TRNA LIGASE BETA SUBUNIT"/>
    <property type="match status" value="1"/>
</dbReference>
<proteinExistence type="inferred from homology"/>
<dbReference type="SMART" id="SM00873">
    <property type="entry name" value="B3_4"/>
    <property type="match status" value="1"/>
</dbReference>
<dbReference type="PROSITE" id="PS50886">
    <property type="entry name" value="TRBD"/>
    <property type="match status" value="1"/>
</dbReference>
<dbReference type="Pfam" id="PF17759">
    <property type="entry name" value="tRNA_synthFbeta"/>
    <property type="match status" value="1"/>
</dbReference>
<dbReference type="EMBL" id="CP061275">
    <property type="protein sequence ID" value="QNS01862.1"/>
    <property type="molecule type" value="Genomic_DNA"/>
</dbReference>
<feature type="domain" description="B5" evidence="19">
    <location>
        <begin position="400"/>
        <end position="475"/>
    </location>
</feature>
<keyword evidence="13 15" id="KW-0030">Aminoacyl-tRNA synthetase</keyword>
<dbReference type="InterPro" id="IPR005146">
    <property type="entry name" value="B3/B4_tRNA-bd"/>
</dbReference>
<dbReference type="SMART" id="SM00874">
    <property type="entry name" value="B5"/>
    <property type="match status" value="1"/>
</dbReference>
<dbReference type="PROSITE" id="PS51447">
    <property type="entry name" value="FDX_ACB"/>
    <property type="match status" value="1"/>
</dbReference>
<evidence type="ECO:0000256" key="1">
    <source>
        <dbReference type="ARBA" id="ARBA00004496"/>
    </source>
</evidence>
<evidence type="ECO:0000256" key="11">
    <source>
        <dbReference type="ARBA" id="ARBA00022884"/>
    </source>
</evidence>
<dbReference type="CDD" id="cd00769">
    <property type="entry name" value="PheRS_beta_core"/>
    <property type="match status" value="1"/>
</dbReference>
<evidence type="ECO:0000256" key="3">
    <source>
        <dbReference type="ARBA" id="ARBA00011209"/>
    </source>
</evidence>
<organism evidence="20 21">
    <name type="scientific">Buchnera aphidicola</name>
    <name type="common">Pentalonia nigronervosa</name>
    <dbReference type="NCBI Taxonomy" id="1309793"/>
    <lineage>
        <taxon>Bacteria</taxon>
        <taxon>Pseudomonadati</taxon>
        <taxon>Pseudomonadota</taxon>
        <taxon>Gammaproteobacteria</taxon>
        <taxon>Enterobacterales</taxon>
        <taxon>Erwiniaceae</taxon>
        <taxon>Buchnera</taxon>
    </lineage>
</organism>
<evidence type="ECO:0000256" key="10">
    <source>
        <dbReference type="ARBA" id="ARBA00022842"/>
    </source>
</evidence>
<dbReference type="GO" id="GO:0004826">
    <property type="term" value="F:phenylalanine-tRNA ligase activity"/>
    <property type="evidence" value="ECO:0007669"/>
    <property type="project" value="UniProtKB-UniRule"/>
</dbReference>
<comment type="cofactor">
    <cofactor evidence="15">
        <name>Mg(2+)</name>
        <dbReference type="ChEBI" id="CHEBI:18420"/>
    </cofactor>
    <text evidence="15">Binds 2 magnesium ions per tetramer.</text>
</comment>
<keyword evidence="7 15" id="KW-0479">Metal-binding</keyword>
<evidence type="ECO:0000256" key="16">
    <source>
        <dbReference type="PROSITE-ProRule" id="PRU00209"/>
    </source>
</evidence>
<dbReference type="GO" id="GO:0009328">
    <property type="term" value="C:phenylalanine-tRNA ligase complex"/>
    <property type="evidence" value="ECO:0007669"/>
    <property type="project" value="TreeGrafter"/>
</dbReference>
<keyword evidence="8 15" id="KW-0547">Nucleotide-binding</keyword>
<evidence type="ECO:0000259" key="19">
    <source>
        <dbReference type="PROSITE" id="PS51483"/>
    </source>
</evidence>
<dbReference type="Pfam" id="PF03147">
    <property type="entry name" value="FDX-ACB"/>
    <property type="match status" value="1"/>
</dbReference>
<gene>
    <name evidence="15" type="primary">pheT</name>
    <name evidence="20" type="ORF">ICW73_02740</name>
</gene>
<comment type="catalytic activity">
    <reaction evidence="14 15">
        <text>tRNA(Phe) + L-phenylalanine + ATP = L-phenylalanyl-tRNA(Phe) + AMP + diphosphate + H(+)</text>
        <dbReference type="Rhea" id="RHEA:19413"/>
        <dbReference type="Rhea" id="RHEA-COMP:9668"/>
        <dbReference type="Rhea" id="RHEA-COMP:9699"/>
        <dbReference type="ChEBI" id="CHEBI:15378"/>
        <dbReference type="ChEBI" id="CHEBI:30616"/>
        <dbReference type="ChEBI" id="CHEBI:33019"/>
        <dbReference type="ChEBI" id="CHEBI:58095"/>
        <dbReference type="ChEBI" id="CHEBI:78442"/>
        <dbReference type="ChEBI" id="CHEBI:78531"/>
        <dbReference type="ChEBI" id="CHEBI:456215"/>
        <dbReference type="EC" id="6.1.1.20"/>
    </reaction>
</comment>
<dbReference type="PANTHER" id="PTHR10947">
    <property type="entry name" value="PHENYLALANYL-TRNA SYNTHETASE BETA CHAIN AND LEUCINE-RICH REPEAT-CONTAINING PROTEIN 47"/>
    <property type="match status" value="1"/>
</dbReference>
<evidence type="ECO:0000313" key="20">
    <source>
        <dbReference type="EMBL" id="QNS01862.1"/>
    </source>
</evidence>
<dbReference type="InterPro" id="IPR009061">
    <property type="entry name" value="DNA-bd_dom_put_sf"/>
</dbReference>
<dbReference type="FunFam" id="3.30.930.10:FF:000022">
    <property type="entry name" value="Phenylalanine--tRNA ligase beta subunit"/>
    <property type="match status" value="1"/>
</dbReference>
<name>A0A7H1AZF7_9GAMM</name>
<dbReference type="HAMAP" id="MF_00283">
    <property type="entry name" value="Phe_tRNA_synth_beta1"/>
    <property type="match status" value="1"/>
</dbReference>
<comment type="caution">
    <text evidence="15">Lacks conserved residue(s) required for the propagation of feature annotation.</text>
</comment>
<dbReference type="CDD" id="cd02796">
    <property type="entry name" value="tRNA_bind_bactPheRS"/>
    <property type="match status" value="1"/>
</dbReference>